<dbReference type="Proteomes" id="UP000656881">
    <property type="component" value="Unassembled WGS sequence"/>
</dbReference>
<dbReference type="Pfam" id="PF20329">
    <property type="entry name" value="DUF6624"/>
    <property type="match status" value="1"/>
</dbReference>
<evidence type="ECO:0000313" key="2">
    <source>
        <dbReference type="Proteomes" id="UP000656881"/>
    </source>
</evidence>
<dbReference type="EMBL" id="BMNG01000017">
    <property type="protein sequence ID" value="GGO55285.1"/>
    <property type="molecule type" value="Genomic_DNA"/>
</dbReference>
<proteinExistence type="predicted"/>
<organism evidence="1 2">
    <name type="scientific">Streptomyces lasiicapitis</name>
    <dbReference type="NCBI Taxonomy" id="1923961"/>
    <lineage>
        <taxon>Bacteria</taxon>
        <taxon>Bacillati</taxon>
        <taxon>Actinomycetota</taxon>
        <taxon>Actinomycetes</taxon>
        <taxon>Kitasatosporales</taxon>
        <taxon>Streptomycetaceae</taxon>
        <taxon>Streptomyces</taxon>
    </lineage>
</organism>
<comment type="caution">
    <text evidence="1">The sequence shown here is derived from an EMBL/GenBank/DDBJ whole genome shotgun (WGS) entry which is preliminary data.</text>
</comment>
<accession>A0ABQ2MP93</accession>
<evidence type="ECO:0000313" key="1">
    <source>
        <dbReference type="EMBL" id="GGO55285.1"/>
    </source>
</evidence>
<dbReference type="InterPro" id="IPR046732">
    <property type="entry name" value="DUF6624"/>
</dbReference>
<name>A0ABQ2MP93_9ACTN</name>
<sequence length="172" mass="19089">MAPRRPDLATELLARMAEDQRMRLLPKADQPPDHLARWRAVDADNTDALRRVVDAHGWPGFALVGKEAAHAAWLLAQHAGEDPEFQHRALGLLAAAVEVGDADPADLAFLVDRCRVHDGLPQVYGTQYIRDADGLRMQPVEDPDHLDERRAAAGLEPHAENDARMRALYEEA</sequence>
<gene>
    <name evidence="1" type="ORF">GCM10012286_67030</name>
</gene>
<reference evidence="2" key="1">
    <citation type="journal article" date="2019" name="Int. J. Syst. Evol. Microbiol.">
        <title>The Global Catalogue of Microorganisms (GCM) 10K type strain sequencing project: providing services to taxonomists for standard genome sequencing and annotation.</title>
        <authorList>
            <consortium name="The Broad Institute Genomics Platform"/>
            <consortium name="The Broad Institute Genome Sequencing Center for Infectious Disease"/>
            <person name="Wu L."/>
            <person name="Ma J."/>
        </authorList>
    </citation>
    <scope>NUCLEOTIDE SEQUENCE [LARGE SCALE GENOMIC DNA]</scope>
    <source>
        <strain evidence="2">CGMCC 4.7349</strain>
    </source>
</reference>
<keyword evidence="2" id="KW-1185">Reference proteome</keyword>
<dbReference type="RefSeq" id="WP_189176807.1">
    <property type="nucleotide sequence ID" value="NZ_BMNG01000017.1"/>
</dbReference>
<protein>
    <submittedName>
        <fullName evidence="1">Uncharacterized protein</fullName>
    </submittedName>
</protein>